<dbReference type="SUPFAM" id="SSF48019">
    <property type="entry name" value="post-AAA+ oligomerization domain-like"/>
    <property type="match status" value="1"/>
</dbReference>
<keyword evidence="1" id="KW-1133">Transmembrane helix</keyword>
<dbReference type="Gene3D" id="1.20.272.10">
    <property type="match status" value="1"/>
</dbReference>
<organism evidence="2 3">
    <name type="scientific">Tetradesmus obliquus</name>
    <name type="common">Green alga</name>
    <name type="synonym">Acutodesmus obliquus</name>
    <dbReference type="NCBI Taxonomy" id="3088"/>
    <lineage>
        <taxon>Eukaryota</taxon>
        <taxon>Viridiplantae</taxon>
        <taxon>Chlorophyta</taxon>
        <taxon>core chlorophytes</taxon>
        <taxon>Chlorophyceae</taxon>
        <taxon>CS clade</taxon>
        <taxon>Sphaeropleales</taxon>
        <taxon>Scenedesmaceae</taxon>
        <taxon>Tetradesmus</taxon>
    </lineage>
</organism>
<reference evidence="2 3" key="1">
    <citation type="submission" date="2023-05" db="EMBL/GenBank/DDBJ databases">
        <title>A 100% complete, gapless, phased diploid assembly of the Scenedesmus obliquus UTEX 3031 genome.</title>
        <authorList>
            <person name="Biondi T.C."/>
            <person name="Hanschen E.R."/>
            <person name="Kwon T."/>
            <person name="Eng W."/>
            <person name="Kruse C.P.S."/>
            <person name="Koehler S.I."/>
            <person name="Kunde Y."/>
            <person name="Gleasner C.D."/>
            <person name="You Mak K.T."/>
            <person name="Polle J."/>
            <person name="Hovde B.T."/>
            <person name="Starkenburg S.R."/>
        </authorList>
    </citation>
    <scope>NUCLEOTIDE SEQUENCE [LARGE SCALE GENOMIC DNA]</scope>
    <source>
        <strain evidence="2 3">DOE0152z</strain>
    </source>
</reference>
<feature type="transmembrane region" description="Helical" evidence="1">
    <location>
        <begin position="12"/>
        <end position="29"/>
    </location>
</feature>
<evidence type="ECO:0000256" key="1">
    <source>
        <dbReference type="SAM" id="Phobius"/>
    </source>
</evidence>
<gene>
    <name evidence="2" type="ORF">OEZ85_011001</name>
</gene>
<evidence type="ECO:0000313" key="2">
    <source>
        <dbReference type="EMBL" id="WIA10835.1"/>
    </source>
</evidence>
<proteinExistence type="predicted"/>
<evidence type="ECO:0000313" key="3">
    <source>
        <dbReference type="Proteomes" id="UP001244341"/>
    </source>
</evidence>
<dbReference type="InterPro" id="IPR008921">
    <property type="entry name" value="DNA_pol3_clamp-load_cplx_C"/>
</dbReference>
<dbReference type="SUPFAM" id="SSF52540">
    <property type="entry name" value="P-loop containing nucleoside triphosphate hydrolases"/>
    <property type="match status" value="1"/>
</dbReference>
<protein>
    <recommendedName>
        <fullName evidence="4">AAA+ ATPase domain-containing protein</fullName>
    </recommendedName>
</protein>
<accession>A0ABY8TPD4</accession>
<dbReference type="InterPro" id="IPR035437">
    <property type="entry name" value="SNase_OB-fold_sf"/>
</dbReference>
<dbReference type="SUPFAM" id="SSF50199">
    <property type="entry name" value="Staphylococcal nuclease"/>
    <property type="match status" value="1"/>
</dbReference>
<keyword evidence="1" id="KW-0472">Membrane</keyword>
<evidence type="ECO:0008006" key="4">
    <source>
        <dbReference type="Google" id="ProtNLM"/>
    </source>
</evidence>
<dbReference type="EMBL" id="CP126209">
    <property type="protein sequence ID" value="WIA10835.1"/>
    <property type="molecule type" value="Genomic_DNA"/>
</dbReference>
<dbReference type="Proteomes" id="UP001244341">
    <property type="component" value="Chromosome 2b"/>
</dbReference>
<dbReference type="Gene3D" id="2.40.50.90">
    <property type="match status" value="1"/>
</dbReference>
<keyword evidence="1" id="KW-0812">Transmembrane</keyword>
<sequence>MSSLQSGNNFPLWPVVLVAALYVYWAYFYNKKEKYEDAGETVGDFVFAIKDGLWPNEKVLAKAGVALTEVAASSKKAAFDEAAKDPRAVGVKVDASSGSHVQYKVELAGYLPPGVPDQLTQWMRAVVTTPHAQKNVALLVGPSGSMKGLLVELVAAELGLEPVSIGRLAADPTLIMRRHSRLVLTANAMDGFDGTSTDTVKQLARANPRLPFLVTACSELYGKVTELSRMMLVFRVGPPTATALIRFAERVLQGEGMPASHAERVVASCSHDFDQVANSVALNNSGCCAAAAAVQSLKDPRQDALSVVQEQLFGAKQQRRDVASTYHAFSGEGGLFTSLIAENYMDATECIQAAAAAAEDISLGDVMETALYATQGWSLLDAWVCQAAVLPCCKARTHSRPTLVPRFSKLWSLFSKTAQRGGRLAQVRNAVAATGTGVFHADSMDMGLAIASMVWSLLERCMPERLALLLADLGVGSDLAHHLARMAGKTQYKAAHRKGTKLPATALSVYDGDTCTLAVEYEGQCWKHVCRLLGINSPEIKAPAGAAGGGTRAKALQAKQALANLLRPDCDPSRMDCTHTCKAVCIDPACTGSECLILVEFMGTDKYGRNLANLYHENGMCINQLLLSSFPLLFQPYLV</sequence>
<keyword evidence="3" id="KW-1185">Reference proteome</keyword>
<dbReference type="InterPro" id="IPR027417">
    <property type="entry name" value="P-loop_NTPase"/>
</dbReference>
<name>A0ABY8TPD4_TETOB</name>